<feature type="transmembrane region" description="Helical" evidence="2">
    <location>
        <begin position="50"/>
        <end position="73"/>
    </location>
</feature>
<dbReference type="EMBL" id="JAEKNR010000070">
    <property type="protein sequence ID" value="MBJ7597617.1"/>
    <property type="molecule type" value="Genomic_DNA"/>
</dbReference>
<protein>
    <submittedName>
        <fullName evidence="3">Uncharacterized protein</fullName>
    </submittedName>
</protein>
<keyword evidence="2" id="KW-1133">Transmembrane helix</keyword>
<feature type="region of interest" description="Disordered" evidence="1">
    <location>
        <begin position="86"/>
        <end position="146"/>
    </location>
</feature>
<keyword evidence="2" id="KW-0472">Membrane</keyword>
<evidence type="ECO:0000313" key="3">
    <source>
        <dbReference type="EMBL" id="MBJ7597617.1"/>
    </source>
</evidence>
<sequence>MTDQTTGRTDRSILGREEVLWAEIIRCEVDSWRPRRLPARFRPGPRPRRAPVWGGLPLVAAACLVLLTVATFANVSTGVGGVLHHLGGIRPLPVPGSKSGQPPAGDHGHRPAAGSGGAASSARTSKAAGLPSPHIARVGTASEPRT</sequence>
<keyword evidence="2" id="KW-0812">Transmembrane</keyword>
<dbReference type="Proteomes" id="UP000612893">
    <property type="component" value="Unassembled WGS sequence"/>
</dbReference>
<reference evidence="3" key="1">
    <citation type="submission" date="2020-10" db="EMBL/GenBank/DDBJ databases">
        <title>Ca. Dormibacterota MAGs.</title>
        <authorList>
            <person name="Montgomery K."/>
        </authorList>
    </citation>
    <scope>NUCLEOTIDE SEQUENCE [LARGE SCALE GENOMIC DNA]</scope>
    <source>
        <strain evidence="3">SC8812_S17_10</strain>
    </source>
</reference>
<evidence type="ECO:0000256" key="2">
    <source>
        <dbReference type="SAM" id="Phobius"/>
    </source>
</evidence>
<name>A0A934K5B0_9BACT</name>
<organism evidence="3 4">
    <name type="scientific">Candidatus Nephthysia bennettiae</name>
    <dbReference type="NCBI Taxonomy" id="3127016"/>
    <lineage>
        <taxon>Bacteria</taxon>
        <taxon>Bacillati</taxon>
        <taxon>Candidatus Dormiibacterota</taxon>
        <taxon>Candidatus Dormibacteria</taxon>
        <taxon>Candidatus Dormibacterales</taxon>
        <taxon>Candidatus Dormibacteraceae</taxon>
        <taxon>Candidatus Nephthysia</taxon>
    </lineage>
</organism>
<evidence type="ECO:0000256" key="1">
    <source>
        <dbReference type="SAM" id="MobiDB-lite"/>
    </source>
</evidence>
<comment type="caution">
    <text evidence="3">The sequence shown here is derived from an EMBL/GenBank/DDBJ whole genome shotgun (WGS) entry which is preliminary data.</text>
</comment>
<feature type="compositionally biased region" description="Low complexity" evidence="1">
    <location>
        <begin position="118"/>
        <end position="129"/>
    </location>
</feature>
<gene>
    <name evidence="3" type="ORF">JF922_05970</name>
</gene>
<proteinExistence type="predicted"/>
<evidence type="ECO:0000313" key="4">
    <source>
        <dbReference type="Proteomes" id="UP000612893"/>
    </source>
</evidence>
<dbReference type="AlphaFoldDB" id="A0A934K5B0"/>
<accession>A0A934K5B0</accession>
<feature type="non-terminal residue" evidence="3">
    <location>
        <position position="146"/>
    </location>
</feature>
<keyword evidence="4" id="KW-1185">Reference proteome</keyword>